<protein>
    <submittedName>
        <fullName evidence="1">Uncharacterized protein</fullName>
    </submittedName>
</protein>
<evidence type="ECO:0000313" key="2">
    <source>
        <dbReference type="Proteomes" id="UP000610594"/>
    </source>
</evidence>
<proteinExistence type="predicted"/>
<accession>A0ABX0MWQ5</accession>
<organism evidence="1 2">
    <name type="scientific">Massilia genomosp. 1</name>
    <dbReference type="NCBI Taxonomy" id="2609280"/>
    <lineage>
        <taxon>Bacteria</taxon>
        <taxon>Pseudomonadati</taxon>
        <taxon>Pseudomonadota</taxon>
        <taxon>Betaproteobacteria</taxon>
        <taxon>Burkholderiales</taxon>
        <taxon>Oxalobacteraceae</taxon>
        <taxon>Telluria group</taxon>
        <taxon>Massilia</taxon>
    </lineage>
</organism>
<sequence>MTEKNYFIVKYKECGAECPIHLSGKLNHPRLEWDTFETNPNNVVIEKEYEFTVTDRQIKSLDFDLYGLQTKFVSRKFLETCEDLNVKFRAVPLK</sequence>
<comment type="caution">
    <text evidence="1">The sequence shown here is derived from an EMBL/GenBank/DDBJ whole genome shotgun (WGS) entry which is preliminary data.</text>
</comment>
<evidence type="ECO:0000313" key="1">
    <source>
        <dbReference type="EMBL" id="NHZ67125.1"/>
    </source>
</evidence>
<dbReference type="Proteomes" id="UP000610594">
    <property type="component" value="Unassembled WGS sequence"/>
</dbReference>
<gene>
    <name evidence="1" type="ORF">F1735_33545</name>
</gene>
<dbReference type="RefSeq" id="WP_167241363.1">
    <property type="nucleotide sequence ID" value="NZ_WHJF01000292.1"/>
</dbReference>
<dbReference type="EMBL" id="WHJF01000292">
    <property type="protein sequence ID" value="NHZ67125.1"/>
    <property type="molecule type" value="Genomic_DNA"/>
</dbReference>
<keyword evidence="2" id="KW-1185">Reference proteome</keyword>
<name>A0ABX0MWQ5_9BURK</name>
<reference evidence="1 2" key="1">
    <citation type="submission" date="2019-10" db="EMBL/GenBank/DDBJ databases">
        <title>Taxonomy of Antarctic Massilia spp.: description of Massilia rubra sp. nov., Massilia aquatica sp. nov., Massilia mucilaginosa sp. nov., Massilia frigida sp. nov. isolated from streams, lakes and regoliths.</title>
        <authorList>
            <person name="Holochova P."/>
            <person name="Sedlacek I."/>
            <person name="Kralova S."/>
            <person name="Maslanova I."/>
            <person name="Busse H.-J."/>
            <person name="Stankova E."/>
            <person name="Vrbovska V."/>
            <person name="Kovarovic V."/>
            <person name="Bartak M."/>
            <person name="Svec P."/>
            <person name="Pantucek R."/>
        </authorList>
    </citation>
    <scope>NUCLEOTIDE SEQUENCE [LARGE SCALE GENOMIC DNA]</scope>
    <source>
        <strain evidence="1 2">CCM 8694</strain>
    </source>
</reference>